<feature type="chain" id="PRO_5029836019" evidence="1">
    <location>
        <begin position="29"/>
        <end position="400"/>
    </location>
</feature>
<dbReference type="GO" id="GO:0005975">
    <property type="term" value="P:carbohydrate metabolic process"/>
    <property type="evidence" value="ECO:0007669"/>
    <property type="project" value="UniProtKB-ARBA"/>
</dbReference>
<feature type="signal peptide" evidence="1">
    <location>
        <begin position="1"/>
        <end position="28"/>
    </location>
</feature>
<evidence type="ECO:0000313" key="3">
    <source>
        <dbReference type="EMBL" id="KAB2807550.1"/>
    </source>
</evidence>
<protein>
    <submittedName>
        <fullName evidence="3">Ig-like domain repeat protein</fullName>
    </submittedName>
</protein>
<dbReference type="Pfam" id="PF16640">
    <property type="entry name" value="Big_3_5"/>
    <property type="match status" value="2"/>
</dbReference>
<evidence type="ECO:0000313" key="4">
    <source>
        <dbReference type="Proteomes" id="UP000449906"/>
    </source>
</evidence>
<accession>A0A7J5DRT3</accession>
<dbReference type="Gene3D" id="2.60.40.10">
    <property type="entry name" value="Immunoglobulins"/>
    <property type="match status" value="2"/>
</dbReference>
<dbReference type="EMBL" id="WBVM01000005">
    <property type="protein sequence ID" value="KAB2807550.1"/>
    <property type="molecule type" value="Genomic_DNA"/>
</dbReference>
<dbReference type="RefSeq" id="WP_151582783.1">
    <property type="nucleotide sequence ID" value="NZ_WBVM01000005.1"/>
</dbReference>
<dbReference type="InterPro" id="IPR032109">
    <property type="entry name" value="Big_3_5"/>
</dbReference>
<organism evidence="3 4">
    <name type="scientific">Nocardioides simplex</name>
    <name type="common">Arthrobacter simplex</name>
    <dbReference type="NCBI Taxonomy" id="2045"/>
    <lineage>
        <taxon>Bacteria</taxon>
        <taxon>Bacillati</taxon>
        <taxon>Actinomycetota</taxon>
        <taxon>Actinomycetes</taxon>
        <taxon>Propionibacteriales</taxon>
        <taxon>Nocardioidaceae</taxon>
        <taxon>Pimelobacter</taxon>
    </lineage>
</organism>
<name>A0A7J5DRT3_NOCSI</name>
<dbReference type="InterPro" id="IPR013783">
    <property type="entry name" value="Ig-like_fold"/>
</dbReference>
<keyword evidence="1" id="KW-0732">Signal</keyword>
<sequence length="400" mass="39380">MKTNHTKRWSAVVALALAASGVGGLAAAAPTFTGDPTTLAWYSAGQAGVDDPARSDVPLRLYDGAGAPVTSGTVTGGLPAFAAADGTVRADDTHASLFVHAAQSGSAAGAWPGVQATGTDRYSGAGAVTAPAPLAGRPYVRTAGGYGLADLTASFAAAGQGTFGGIYELRLRTSSAAEGVADTYASAFVKVTGNDWTVVAGPEAGGPVATQTSATAPAVSSYGKAFTVRATVTGVTAAGGTVTVKKGATVLATKALDADGVIDIPVGGLALVPGTHALTIAFGGTAAAQPSQGSRSIKVVAATSRTTGRLAATKIKKTKAPKITAQVTAPGVPAAALTGSFTVYDGSKAIKKVTLSAANGGKLTITLPKRKKGTHKIKVVFSGNAKVAASTSPVYKLVVK</sequence>
<feature type="domain" description="Bacterial Ig-like" evidence="2">
    <location>
        <begin position="215"/>
        <end position="299"/>
    </location>
</feature>
<reference evidence="3 4" key="1">
    <citation type="submission" date="2019-09" db="EMBL/GenBank/DDBJ databases">
        <title>Pimelobacter sp. isolated from Paulinella.</title>
        <authorList>
            <person name="Jeong S.E."/>
        </authorList>
    </citation>
    <scope>NUCLEOTIDE SEQUENCE [LARGE SCALE GENOMIC DNA]</scope>
    <source>
        <strain evidence="3 4">Pch-N</strain>
    </source>
</reference>
<evidence type="ECO:0000256" key="1">
    <source>
        <dbReference type="SAM" id="SignalP"/>
    </source>
</evidence>
<dbReference type="Proteomes" id="UP000449906">
    <property type="component" value="Unassembled WGS sequence"/>
</dbReference>
<evidence type="ECO:0000259" key="2">
    <source>
        <dbReference type="Pfam" id="PF16640"/>
    </source>
</evidence>
<dbReference type="AlphaFoldDB" id="A0A7J5DRT3"/>
<proteinExistence type="predicted"/>
<feature type="domain" description="Bacterial Ig-like" evidence="2">
    <location>
        <begin position="313"/>
        <end position="399"/>
    </location>
</feature>
<gene>
    <name evidence="3" type="ORF">F9L07_26320</name>
</gene>
<comment type="caution">
    <text evidence="3">The sequence shown here is derived from an EMBL/GenBank/DDBJ whole genome shotgun (WGS) entry which is preliminary data.</text>
</comment>